<gene>
    <name evidence="2" type="ORF">NE237_023694</name>
</gene>
<feature type="region of interest" description="Disordered" evidence="1">
    <location>
        <begin position="105"/>
        <end position="125"/>
    </location>
</feature>
<proteinExistence type="predicted"/>
<dbReference type="Proteomes" id="UP001141806">
    <property type="component" value="Unassembled WGS sequence"/>
</dbReference>
<reference evidence="2" key="1">
    <citation type="journal article" date="2023" name="Plant J.">
        <title>The genome of the king protea, Protea cynaroides.</title>
        <authorList>
            <person name="Chang J."/>
            <person name="Duong T.A."/>
            <person name="Schoeman C."/>
            <person name="Ma X."/>
            <person name="Roodt D."/>
            <person name="Barker N."/>
            <person name="Li Z."/>
            <person name="Van de Peer Y."/>
            <person name="Mizrachi E."/>
        </authorList>
    </citation>
    <scope>NUCLEOTIDE SEQUENCE</scope>
    <source>
        <tissue evidence="2">Young leaves</tissue>
    </source>
</reference>
<dbReference type="EMBL" id="JAMYWD010000008">
    <property type="protein sequence ID" value="KAJ4963755.1"/>
    <property type="molecule type" value="Genomic_DNA"/>
</dbReference>
<protein>
    <submittedName>
        <fullName evidence="2">Uncharacterized protein</fullName>
    </submittedName>
</protein>
<evidence type="ECO:0000256" key="1">
    <source>
        <dbReference type="SAM" id="MobiDB-lite"/>
    </source>
</evidence>
<accession>A0A9Q0K6B6</accession>
<comment type="caution">
    <text evidence="2">The sequence shown here is derived from an EMBL/GenBank/DDBJ whole genome shotgun (WGS) entry which is preliminary data.</text>
</comment>
<evidence type="ECO:0000313" key="2">
    <source>
        <dbReference type="EMBL" id="KAJ4963755.1"/>
    </source>
</evidence>
<organism evidence="2 3">
    <name type="scientific">Protea cynaroides</name>
    <dbReference type="NCBI Taxonomy" id="273540"/>
    <lineage>
        <taxon>Eukaryota</taxon>
        <taxon>Viridiplantae</taxon>
        <taxon>Streptophyta</taxon>
        <taxon>Embryophyta</taxon>
        <taxon>Tracheophyta</taxon>
        <taxon>Spermatophyta</taxon>
        <taxon>Magnoliopsida</taxon>
        <taxon>Proteales</taxon>
        <taxon>Proteaceae</taxon>
        <taxon>Protea</taxon>
    </lineage>
</organism>
<keyword evidence="3" id="KW-1185">Reference proteome</keyword>
<evidence type="ECO:0000313" key="3">
    <source>
        <dbReference type="Proteomes" id="UP001141806"/>
    </source>
</evidence>
<sequence>MGLSFFPRSREKSLEQVIAKEYDGINVSEKNAFWNRKPQESLTFLGDSVLVDATAIAPAIPNEYDAIAADGSMEDDCSPNLGAFNDSHPQQTKIEVSASLKLDASTRGRGGNLNQSRRAGEQEATVGRPAIRDHFSGSGKGLGEVLRGNRKPQWGGRPFMTTVAVAARGWGRCSIVITSQWSQLLGEAPLQRQGAGGATYLTFSGSVVIQRKRRDKIYNGRGVGRKRGYRI</sequence>
<name>A0A9Q0K6B6_9MAGN</name>
<dbReference type="AlphaFoldDB" id="A0A9Q0K6B6"/>